<evidence type="ECO:0000259" key="1">
    <source>
        <dbReference type="SMART" id="SM00358"/>
    </source>
</evidence>
<dbReference type="EMBL" id="CAMXCT030000683">
    <property type="protein sequence ID" value="CAL4769404.1"/>
    <property type="molecule type" value="Genomic_DNA"/>
</dbReference>
<comment type="caution">
    <text evidence="2">The sequence shown here is derived from an EMBL/GenBank/DDBJ whole genome shotgun (WGS) entry which is preliminary data.</text>
</comment>
<dbReference type="SUPFAM" id="SSF54768">
    <property type="entry name" value="dsRNA-binding domain-like"/>
    <property type="match status" value="2"/>
</dbReference>
<evidence type="ECO:0000313" key="2">
    <source>
        <dbReference type="EMBL" id="CAI3982092.1"/>
    </source>
</evidence>
<dbReference type="Proteomes" id="UP001152797">
    <property type="component" value="Unassembled WGS sequence"/>
</dbReference>
<dbReference type="OrthoDB" id="430507at2759"/>
<organism evidence="2">
    <name type="scientific">Cladocopium goreaui</name>
    <dbReference type="NCBI Taxonomy" id="2562237"/>
    <lineage>
        <taxon>Eukaryota</taxon>
        <taxon>Sar</taxon>
        <taxon>Alveolata</taxon>
        <taxon>Dinophyceae</taxon>
        <taxon>Suessiales</taxon>
        <taxon>Symbiodiniaceae</taxon>
        <taxon>Cladocopium</taxon>
    </lineage>
</organism>
<reference evidence="2" key="1">
    <citation type="submission" date="2022-10" db="EMBL/GenBank/DDBJ databases">
        <authorList>
            <person name="Chen Y."/>
            <person name="Dougan E. K."/>
            <person name="Chan C."/>
            <person name="Rhodes N."/>
            <person name="Thang M."/>
        </authorList>
    </citation>
    <scope>NUCLEOTIDE SEQUENCE</scope>
</reference>
<name>A0A9P1BZP5_9DINO</name>
<evidence type="ECO:0000313" key="3">
    <source>
        <dbReference type="EMBL" id="CAL4769404.1"/>
    </source>
</evidence>
<proteinExistence type="predicted"/>
<dbReference type="Gene3D" id="3.30.160.20">
    <property type="match status" value="2"/>
</dbReference>
<accession>A0A9P1BZP5</accession>
<sequence length="377" mass="40948">MVLGVPLLDDLSDSKFLWACPHGNSKTCNSKRWKLPSQPCAESISTLNEWCQAMSTHLTLHWDFNFMDGSQLGRLGAVGPSELARAMDSSTNYKGQLNNLLHKLLRRPVVKGDVIYVLDSKRPFTASVWILAEALGGSEAGKFAGAACSGKKAAEQSAAARALEGLEELLNVRVAPVKAHRLPQLLSSNYKGQLVEQLQQLLGHTLMRGDVVFNTPTDSPPFVTSLEVNVMEEKKIVLSVACPNKKAAEQSAARAMVEQLQRDFSKELKTQNKSLMCGPMVPVFCCRVSVLLGDATICEAKSDALAFSSKQAAKESAAFLACDKLSTELEGSTGQIRLAEQIKHFCQELRPTSLALVESHIAIAQPHEVPRPVGLVI</sequence>
<gene>
    <name evidence="2" type="ORF">C1SCF055_LOCUS9827</name>
</gene>
<keyword evidence="4" id="KW-1185">Reference proteome</keyword>
<dbReference type="InterPro" id="IPR014720">
    <property type="entry name" value="dsRBD_dom"/>
</dbReference>
<protein>
    <recommendedName>
        <fullName evidence="1">DRBM domain-containing protein</fullName>
    </recommendedName>
</protein>
<dbReference type="EMBL" id="CAMXCT010000683">
    <property type="protein sequence ID" value="CAI3982092.1"/>
    <property type="molecule type" value="Genomic_DNA"/>
</dbReference>
<reference evidence="3 4" key="2">
    <citation type="submission" date="2024-05" db="EMBL/GenBank/DDBJ databases">
        <authorList>
            <person name="Chen Y."/>
            <person name="Shah S."/>
            <person name="Dougan E. K."/>
            <person name="Thang M."/>
            <person name="Chan C."/>
        </authorList>
    </citation>
    <scope>NUCLEOTIDE SEQUENCE [LARGE SCALE GENOMIC DNA]</scope>
</reference>
<evidence type="ECO:0000313" key="4">
    <source>
        <dbReference type="Proteomes" id="UP001152797"/>
    </source>
</evidence>
<feature type="domain" description="DRBM" evidence="1">
    <location>
        <begin position="194"/>
        <end position="261"/>
    </location>
</feature>
<dbReference type="EMBL" id="CAMXCT020000683">
    <property type="protein sequence ID" value="CAL1135467.1"/>
    <property type="molecule type" value="Genomic_DNA"/>
</dbReference>
<dbReference type="SMART" id="SM00358">
    <property type="entry name" value="DSRM"/>
    <property type="match status" value="2"/>
</dbReference>
<dbReference type="AlphaFoldDB" id="A0A9P1BZP5"/>
<dbReference type="Pfam" id="PF00035">
    <property type="entry name" value="dsrm"/>
    <property type="match status" value="1"/>
</dbReference>
<feature type="domain" description="DRBM" evidence="1">
    <location>
        <begin position="93"/>
        <end position="167"/>
    </location>
</feature>